<dbReference type="GO" id="GO:0006798">
    <property type="term" value="P:polyphosphate catabolic process"/>
    <property type="evidence" value="ECO:0007669"/>
    <property type="project" value="TreeGrafter"/>
</dbReference>
<dbReference type="Proteomes" id="UP000799440">
    <property type="component" value="Unassembled WGS sequence"/>
</dbReference>
<feature type="domain" description="Calcineurin-like phosphoesterase" evidence="1">
    <location>
        <begin position="70"/>
        <end position="279"/>
    </location>
</feature>
<dbReference type="CDD" id="cd00144">
    <property type="entry name" value="MPP_PPP_family"/>
    <property type="match status" value="1"/>
</dbReference>
<dbReference type="Pfam" id="PF00149">
    <property type="entry name" value="Metallophos"/>
    <property type="match status" value="1"/>
</dbReference>
<dbReference type="GO" id="GO:0005737">
    <property type="term" value="C:cytoplasm"/>
    <property type="evidence" value="ECO:0007669"/>
    <property type="project" value="TreeGrafter"/>
</dbReference>
<evidence type="ECO:0000313" key="2">
    <source>
        <dbReference type="EMBL" id="KAF2751093.1"/>
    </source>
</evidence>
<dbReference type="InterPro" id="IPR050126">
    <property type="entry name" value="Ap4A_hydrolase"/>
</dbReference>
<proteinExistence type="predicted"/>
<sequence>MAAILYLCIVSLAIMWLMWLRPQIAQHQRELKEMEEAPITGYGSNAIPAFKHLTLVRTLDEKHLPVGDKRLVFVGDVHGCIDELKALLKKVNFDQHRDHLILTGDIVAKGPDSSGVISLARKLGATSVRGNHEDKFLLSVADMEAKGEPISDTTADNDLKADLMVDQTLPQSERERRKLAKKLSRHQIDWLKECPVILRVGYVNGIGDMVVVHAGLVPDIPLERQDPFQCMNMRTINLKTRIPSEKHHGFAWEKFWNFRQKKLPADERVTIVYGHDARRGKNIKKYSKGLDSGCVRGGRLTALVVDSRGKEKYVQVKCKGYVK</sequence>
<gene>
    <name evidence="2" type="ORF">M011DRAFT_473611</name>
</gene>
<dbReference type="Gene3D" id="3.60.21.10">
    <property type="match status" value="1"/>
</dbReference>
<dbReference type="EMBL" id="MU006562">
    <property type="protein sequence ID" value="KAF2751093.1"/>
    <property type="molecule type" value="Genomic_DNA"/>
</dbReference>
<dbReference type="PANTHER" id="PTHR42850">
    <property type="entry name" value="METALLOPHOSPHOESTERASE"/>
    <property type="match status" value="1"/>
</dbReference>
<evidence type="ECO:0000259" key="1">
    <source>
        <dbReference type="Pfam" id="PF00149"/>
    </source>
</evidence>
<dbReference type="PANTHER" id="PTHR42850:SF4">
    <property type="entry name" value="ZINC-DEPENDENT ENDOPOLYPHOSPHATASE"/>
    <property type="match status" value="1"/>
</dbReference>
<name>A0A6A6VLR2_9PLEO</name>
<dbReference type="SUPFAM" id="SSF56300">
    <property type="entry name" value="Metallo-dependent phosphatases"/>
    <property type="match status" value="1"/>
</dbReference>
<accession>A0A6A6VLR2</accession>
<keyword evidence="3" id="KW-1185">Reference proteome</keyword>
<organism evidence="2 3">
    <name type="scientific">Sporormia fimetaria CBS 119925</name>
    <dbReference type="NCBI Taxonomy" id="1340428"/>
    <lineage>
        <taxon>Eukaryota</taxon>
        <taxon>Fungi</taxon>
        <taxon>Dikarya</taxon>
        <taxon>Ascomycota</taxon>
        <taxon>Pezizomycotina</taxon>
        <taxon>Dothideomycetes</taxon>
        <taxon>Pleosporomycetidae</taxon>
        <taxon>Pleosporales</taxon>
        <taxon>Sporormiaceae</taxon>
        <taxon>Sporormia</taxon>
    </lineage>
</organism>
<dbReference type="GO" id="GO:0016791">
    <property type="term" value="F:phosphatase activity"/>
    <property type="evidence" value="ECO:0007669"/>
    <property type="project" value="TreeGrafter"/>
</dbReference>
<evidence type="ECO:0000313" key="3">
    <source>
        <dbReference type="Proteomes" id="UP000799440"/>
    </source>
</evidence>
<protein>
    <submittedName>
        <fullName evidence="2">Metallo-dependent phosphatase</fullName>
    </submittedName>
</protein>
<dbReference type="InterPro" id="IPR004843">
    <property type="entry name" value="Calcineurin-like_PHP"/>
</dbReference>
<dbReference type="AlphaFoldDB" id="A0A6A6VLR2"/>
<reference evidence="2" key="1">
    <citation type="journal article" date="2020" name="Stud. Mycol.">
        <title>101 Dothideomycetes genomes: a test case for predicting lifestyles and emergence of pathogens.</title>
        <authorList>
            <person name="Haridas S."/>
            <person name="Albert R."/>
            <person name="Binder M."/>
            <person name="Bloem J."/>
            <person name="Labutti K."/>
            <person name="Salamov A."/>
            <person name="Andreopoulos B."/>
            <person name="Baker S."/>
            <person name="Barry K."/>
            <person name="Bills G."/>
            <person name="Bluhm B."/>
            <person name="Cannon C."/>
            <person name="Castanera R."/>
            <person name="Culley D."/>
            <person name="Daum C."/>
            <person name="Ezra D."/>
            <person name="Gonzalez J."/>
            <person name="Henrissat B."/>
            <person name="Kuo A."/>
            <person name="Liang C."/>
            <person name="Lipzen A."/>
            <person name="Lutzoni F."/>
            <person name="Magnuson J."/>
            <person name="Mondo S."/>
            <person name="Nolan M."/>
            <person name="Ohm R."/>
            <person name="Pangilinan J."/>
            <person name="Park H.-J."/>
            <person name="Ramirez L."/>
            <person name="Alfaro M."/>
            <person name="Sun H."/>
            <person name="Tritt A."/>
            <person name="Yoshinaga Y."/>
            <person name="Zwiers L.-H."/>
            <person name="Turgeon B."/>
            <person name="Goodwin S."/>
            <person name="Spatafora J."/>
            <person name="Crous P."/>
            <person name="Grigoriev I."/>
        </authorList>
    </citation>
    <scope>NUCLEOTIDE SEQUENCE</scope>
    <source>
        <strain evidence="2">CBS 119925</strain>
    </source>
</reference>
<dbReference type="OrthoDB" id="10267127at2759"/>
<dbReference type="InterPro" id="IPR029052">
    <property type="entry name" value="Metallo-depent_PP-like"/>
</dbReference>
<dbReference type="GO" id="GO:0000298">
    <property type="term" value="F:endopolyphosphatase activity"/>
    <property type="evidence" value="ECO:0007669"/>
    <property type="project" value="TreeGrafter"/>
</dbReference>